<name>A0A2P5D9F4_PARAD</name>
<accession>A0A2P5D9F4</accession>
<comment type="caution">
    <text evidence="1">The sequence shown here is derived from an EMBL/GenBank/DDBJ whole genome shotgun (WGS) entry which is preliminary data.</text>
</comment>
<sequence length="57" mass="6340">SDQQRGDYAKDVLELDTWKVMNKIPKIPLRTAHILTPEAPHSISNTLEKLGKASKGV</sequence>
<protein>
    <submittedName>
        <fullName evidence="1">Uncharacterized protein</fullName>
    </submittedName>
</protein>
<dbReference type="AlphaFoldDB" id="A0A2P5D9F4"/>
<proteinExistence type="predicted"/>
<organism evidence="1 2">
    <name type="scientific">Parasponia andersonii</name>
    <name type="common">Sponia andersonii</name>
    <dbReference type="NCBI Taxonomy" id="3476"/>
    <lineage>
        <taxon>Eukaryota</taxon>
        <taxon>Viridiplantae</taxon>
        <taxon>Streptophyta</taxon>
        <taxon>Embryophyta</taxon>
        <taxon>Tracheophyta</taxon>
        <taxon>Spermatophyta</taxon>
        <taxon>Magnoliopsida</taxon>
        <taxon>eudicotyledons</taxon>
        <taxon>Gunneridae</taxon>
        <taxon>Pentapetalae</taxon>
        <taxon>rosids</taxon>
        <taxon>fabids</taxon>
        <taxon>Rosales</taxon>
        <taxon>Cannabaceae</taxon>
        <taxon>Parasponia</taxon>
    </lineage>
</organism>
<gene>
    <name evidence="1" type="ORF">PanWU01x14_083660</name>
</gene>
<evidence type="ECO:0000313" key="2">
    <source>
        <dbReference type="Proteomes" id="UP000237105"/>
    </source>
</evidence>
<evidence type="ECO:0000313" key="1">
    <source>
        <dbReference type="EMBL" id="PON69902.1"/>
    </source>
</evidence>
<keyword evidence="2" id="KW-1185">Reference proteome</keyword>
<reference evidence="2" key="1">
    <citation type="submission" date="2016-06" db="EMBL/GenBank/DDBJ databases">
        <title>Parallel loss of symbiosis genes in relatives of nitrogen-fixing non-legume Parasponia.</title>
        <authorList>
            <person name="Van Velzen R."/>
            <person name="Holmer R."/>
            <person name="Bu F."/>
            <person name="Rutten L."/>
            <person name="Van Zeijl A."/>
            <person name="Liu W."/>
            <person name="Santuari L."/>
            <person name="Cao Q."/>
            <person name="Sharma T."/>
            <person name="Shen D."/>
            <person name="Roswanjaya Y."/>
            <person name="Wardhani T."/>
            <person name="Kalhor M.S."/>
            <person name="Jansen J."/>
            <person name="Van den Hoogen J."/>
            <person name="Gungor B."/>
            <person name="Hartog M."/>
            <person name="Hontelez J."/>
            <person name="Verver J."/>
            <person name="Yang W.-C."/>
            <person name="Schijlen E."/>
            <person name="Repin R."/>
            <person name="Schilthuizen M."/>
            <person name="Schranz E."/>
            <person name="Heidstra R."/>
            <person name="Miyata K."/>
            <person name="Fedorova E."/>
            <person name="Kohlen W."/>
            <person name="Bisseling T."/>
            <person name="Smit S."/>
            <person name="Geurts R."/>
        </authorList>
    </citation>
    <scope>NUCLEOTIDE SEQUENCE [LARGE SCALE GENOMIC DNA]</scope>
    <source>
        <strain evidence="2">cv. WU1-14</strain>
    </source>
</reference>
<dbReference type="Proteomes" id="UP000237105">
    <property type="component" value="Unassembled WGS sequence"/>
</dbReference>
<feature type="non-terminal residue" evidence="1">
    <location>
        <position position="1"/>
    </location>
</feature>
<dbReference type="EMBL" id="JXTB01000053">
    <property type="protein sequence ID" value="PON69902.1"/>
    <property type="molecule type" value="Genomic_DNA"/>
</dbReference>